<dbReference type="AlphaFoldDB" id="A0A8J4DU72"/>
<protein>
    <submittedName>
        <fullName evidence="1">Uncharacterized protein</fullName>
    </submittedName>
</protein>
<evidence type="ECO:0000313" key="2">
    <source>
        <dbReference type="Proteomes" id="UP000619260"/>
    </source>
</evidence>
<sequence length="72" mass="7897">MTRPRDPRVIEVLREAKRGAVCKVDGVVVDATTADAILTVYGACTPATRAKLAALRLDRMATVAWRILRPHL</sequence>
<comment type="caution">
    <text evidence="1">The sequence shown here is derived from an EMBL/GenBank/DDBJ whole genome shotgun (WGS) entry which is preliminary data.</text>
</comment>
<accession>A0A8J4DU72</accession>
<gene>
    <name evidence="1" type="ORF">Val02_66540</name>
</gene>
<dbReference type="Proteomes" id="UP000619260">
    <property type="component" value="Unassembled WGS sequence"/>
</dbReference>
<proteinExistence type="predicted"/>
<keyword evidence="2" id="KW-1185">Reference proteome</keyword>
<reference evidence="1" key="1">
    <citation type="submission" date="2021-01" db="EMBL/GenBank/DDBJ databases">
        <title>Whole genome shotgun sequence of Virgisporangium aliadipatigenens NBRC 105644.</title>
        <authorList>
            <person name="Komaki H."/>
            <person name="Tamura T."/>
        </authorList>
    </citation>
    <scope>NUCLEOTIDE SEQUENCE</scope>
    <source>
        <strain evidence="1">NBRC 105644</strain>
    </source>
</reference>
<name>A0A8J4DU72_9ACTN</name>
<organism evidence="1 2">
    <name type="scientific">Virgisporangium aliadipatigenens</name>
    <dbReference type="NCBI Taxonomy" id="741659"/>
    <lineage>
        <taxon>Bacteria</taxon>
        <taxon>Bacillati</taxon>
        <taxon>Actinomycetota</taxon>
        <taxon>Actinomycetes</taxon>
        <taxon>Micromonosporales</taxon>
        <taxon>Micromonosporaceae</taxon>
        <taxon>Virgisporangium</taxon>
    </lineage>
</organism>
<evidence type="ECO:0000313" key="1">
    <source>
        <dbReference type="EMBL" id="GIJ49768.1"/>
    </source>
</evidence>
<dbReference type="EMBL" id="BOPF01000030">
    <property type="protein sequence ID" value="GIJ49768.1"/>
    <property type="molecule type" value="Genomic_DNA"/>
</dbReference>